<comment type="caution">
    <text evidence="2">The sequence shown here is derived from an EMBL/GenBank/DDBJ whole genome shotgun (WGS) entry which is preliminary data.</text>
</comment>
<feature type="region of interest" description="Disordered" evidence="1">
    <location>
        <begin position="338"/>
        <end position="361"/>
    </location>
</feature>
<proteinExistence type="predicted"/>
<reference evidence="2" key="1">
    <citation type="submission" date="2023-06" db="EMBL/GenBank/DDBJ databases">
        <title>Genome-scale phylogeny and comparative genomics of the fungal order Sordariales.</title>
        <authorList>
            <consortium name="Lawrence Berkeley National Laboratory"/>
            <person name="Hensen N."/>
            <person name="Bonometti L."/>
            <person name="Westerberg I."/>
            <person name="Brannstrom I.O."/>
            <person name="Guillou S."/>
            <person name="Cros-Aarteil S."/>
            <person name="Calhoun S."/>
            <person name="Haridas S."/>
            <person name="Kuo A."/>
            <person name="Mondo S."/>
            <person name="Pangilinan J."/>
            <person name="Riley R."/>
            <person name="LaButti K."/>
            <person name="Andreopoulos B."/>
            <person name="Lipzen A."/>
            <person name="Chen C."/>
            <person name="Yanf M."/>
            <person name="Daum C."/>
            <person name="Ng V."/>
            <person name="Clum A."/>
            <person name="Steindorff A."/>
            <person name="Ohm R."/>
            <person name="Martin F."/>
            <person name="Silar P."/>
            <person name="Natvig D."/>
            <person name="Lalanne C."/>
            <person name="Gautier V."/>
            <person name="Ament-velasquez S.L."/>
            <person name="Kruys A."/>
            <person name="Hutchinson M.I."/>
            <person name="Powell A.J."/>
            <person name="Barry K."/>
            <person name="Miller A.N."/>
            <person name="Grigoriev I.V."/>
            <person name="Debuchy R."/>
            <person name="Gladieux P."/>
            <person name="Thoren M.H."/>
            <person name="Johannesson H."/>
        </authorList>
    </citation>
    <scope>NUCLEOTIDE SEQUENCE</scope>
    <source>
        <strain evidence="2">SMH2392-1A</strain>
    </source>
</reference>
<dbReference type="RefSeq" id="XP_060294101.1">
    <property type="nucleotide sequence ID" value="XM_060440073.1"/>
</dbReference>
<accession>A0AA40ABF0</accession>
<evidence type="ECO:0008006" key="4">
    <source>
        <dbReference type="Google" id="ProtNLM"/>
    </source>
</evidence>
<feature type="compositionally biased region" description="Low complexity" evidence="1">
    <location>
        <begin position="221"/>
        <end position="233"/>
    </location>
</feature>
<gene>
    <name evidence="2" type="ORF">B0T26DRAFT_677196</name>
</gene>
<feature type="region of interest" description="Disordered" evidence="1">
    <location>
        <begin position="375"/>
        <end position="466"/>
    </location>
</feature>
<dbReference type="GeneID" id="85323343"/>
<organism evidence="2 3">
    <name type="scientific">Lasiosphaeria miniovina</name>
    <dbReference type="NCBI Taxonomy" id="1954250"/>
    <lineage>
        <taxon>Eukaryota</taxon>
        <taxon>Fungi</taxon>
        <taxon>Dikarya</taxon>
        <taxon>Ascomycota</taxon>
        <taxon>Pezizomycotina</taxon>
        <taxon>Sordariomycetes</taxon>
        <taxon>Sordariomycetidae</taxon>
        <taxon>Sordariales</taxon>
        <taxon>Lasiosphaeriaceae</taxon>
        <taxon>Lasiosphaeria</taxon>
    </lineage>
</organism>
<feature type="region of interest" description="Disordered" evidence="1">
    <location>
        <begin position="218"/>
        <end position="251"/>
    </location>
</feature>
<name>A0AA40ABF0_9PEZI</name>
<feature type="compositionally biased region" description="Low complexity" evidence="1">
    <location>
        <begin position="395"/>
        <end position="407"/>
    </location>
</feature>
<feature type="region of interest" description="Disordered" evidence="1">
    <location>
        <begin position="266"/>
        <end position="289"/>
    </location>
</feature>
<evidence type="ECO:0000313" key="3">
    <source>
        <dbReference type="Proteomes" id="UP001172101"/>
    </source>
</evidence>
<protein>
    <recommendedName>
        <fullName evidence="4">Fungal N-terminal domain-containing protein</fullName>
    </recommendedName>
</protein>
<dbReference type="AlphaFoldDB" id="A0AA40ABF0"/>
<keyword evidence="3" id="KW-1185">Reference proteome</keyword>
<feature type="compositionally biased region" description="Polar residues" evidence="1">
    <location>
        <begin position="235"/>
        <end position="251"/>
    </location>
</feature>
<evidence type="ECO:0000313" key="2">
    <source>
        <dbReference type="EMBL" id="KAK0712778.1"/>
    </source>
</evidence>
<evidence type="ECO:0000256" key="1">
    <source>
        <dbReference type="SAM" id="MobiDB-lite"/>
    </source>
</evidence>
<feature type="compositionally biased region" description="Polar residues" evidence="1">
    <location>
        <begin position="430"/>
        <end position="440"/>
    </location>
</feature>
<dbReference type="Proteomes" id="UP001172101">
    <property type="component" value="Unassembled WGS sequence"/>
</dbReference>
<sequence length="491" mass="53192">MDPFSIGVGCLALLGAVKEVTAHLSAFTKAFHEARPEMLAVSRHVQELENILQLLEHDSSSSSSSSSSSTCSRLQASLEIIQTLINNCFDVVEELNRFIQGFQTSTRYGRLAWSTSGKAAVERMDKALQTRIDHLKLALDIQSNTVTLDIKKDTAAILDSQSVLQVHMSIISEHLGLRTSKSSMQQFDASDLPASSYDYHPTRESALPLGHFRGAPIDTGSGWSPSSSSNFDSDAFTNTAEPNSPLTPTEDVQWSDSAIGLDEHFEADHAGGSPGSFAGQASSPVDNCQPGGYDQHTACYRMPLAKETLPRHSDESIAPISVFNPSCLPPCYGTERGAEFSRAPEPEIASATTRPATSEAHRVREAFRREVEQRAALNAPAKPKERQQKPPPVTTPAATTPAATTPTGDPRAGQIREQFRRSVAEVAATTPASRRSSNNTNGGGYNDPQSHSTHTAAAPREENHALLRSRDIIKQFKDMVWKKKKMAGIGT</sequence>
<dbReference type="EMBL" id="JAUIRO010000005">
    <property type="protein sequence ID" value="KAK0712778.1"/>
    <property type="molecule type" value="Genomic_DNA"/>
</dbReference>